<reference evidence="4" key="1">
    <citation type="journal article" date="2019" name="Int. J. Syst. Evol. Microbiol.">
        <title>The Global Catalogue of Microorganisms (GCM) 10K type strain sequencing project: providing services to taxonomists for standard genome sequencing and annotation.</title>
        <authorList>
            <consortium name="The Broad Institute Genomics Platform"/>
            <consortium name="The Broad Institute Genome Sequencing Center for Infectious Disease"/>
            <person name="Wu L."/>
            <person name="Ma J."/>
        </authorList>
    </citation>
    <scope>NUCLEOTIDE SEQUENCE [LARGE SCALE GENOMIC DNA]</scope>
    <source>
        <strain evidence="4">CGMCC 1.15439</strain>
    </source>
</reference>
<proteinExistence type="predicted"/>
<dbReference type="RefSeq" id="WP_229721036.1">
    <property type="nucleotide sequence ID" value="NZ_BMJA01000006.1"/>
</dbReference>
<dbReference type="SUPFAM" id="SSF52540">
    <property type="entry name" value="P-loop containing nucleoside triphosphate hydrolases"/>
    <property type="match status" value="1"/>
</dbReference>
<name>A0ABQ1GUH2_9GAMM</name>
<dbReference type="InterPro" id="IPR019734">
    <property type="entry name" value="TPR_rpt"/>
</dbReference>
<evidence type="ECO:0000256" key="1">
    <source>
        <dbReference type="ARBA" id="ARBA00022679"/>
    </source>
</evidence>
<protein>
    <submittedName>
        <fullName evidence="3">Sulfotransferase</fullName>
    </submittedName>
</protein>
<dbReference type="Pfam" id="PF13469">
    <property type="entry name" value="Sulfotransfer_3"/>
    <property type="match status" value="1"/>
</dbReference>
<feature type="repeat" description="TPR" evidence="2">
    <location>
        <begin position="66"/>
        <end position="99"/>
    </location>
</feature>
<dbReference type="Gene3D" id="3.40.50.300">
    <property type="entry name" value="P-loop containing nucleotide triphosphate hydrolases"/>
    <property type="match status" value="1"/>
</dbReference>
<dbReference type="InterPro" id="IPR011990">
    <property type="entry name" value="TPR-like_helical_dom_sf"/>
</dbReference>
<dbReference type="Proteomes" id="UP000620046">
    <property type="component" value="Unassembled WGS sequence"/>
</dbReference>
<feature type="repeat" description="TPR" evidence="2">
    <location>
        <begin position="100"/>
        <end position="133"/>
    </location>
</feature>
<keyword evidence="4" id="KW-1185">Reference proteome</keyword>
<comment type="caution">
    <text evidence="3">The sequence shown here is derived from an EMBL/GenBank/DDBJ whole genome shotgun (WGS) entry which is preliminary data.</text>
</comment>
<dbReference type="EMBL" id="BMJA01000006">
    <property type="protein sequence ID" value="GGA50631.1"/>
    <property type="molecule type" value="Genomic_DNA"/>
</dbReference>
<evidence type="ECO:0000256" key="2">
    <source>
        <dbReference type="PROSITE-ProRule" id="PRU00339"/>
    </source>
</evidence>
<dbReference type="Gene3D" id="1.25.40.10">
    <property type="entry name" value="Tetratricopeptide repeat domain"/>
    <property type="match status" value="1"/>
</dbReference>
<evidence type="ECO:0000313" key="4">
    <source>
        <dbReference type="Proteomes" id="UP000620046"/>
    </source>
</evidence>
<organism evidence="3 4">
    <name type="scientific">Dyella nitratireducens</name>
    <dbReference type="NCBI Taxonomy" id="1849580"/>
    <lineage>
        <taxon>Bacteria</taxon>
        <taxon>Pseudomonadati</taxon>
        <taxon>Pseudomonadota</taxon>
        <taxon>Gammaproteobacteria</taxon>
        <taxon>Lysobacterales</taxon>
        <taxon>Rhodanobacteraceae</taxon>
        <taxon>Dyella</taxon>
    </lineage>
</organism>
<dbReference type="SMART" id="SM00028">
    <property type="entry name" value="TPR"/>
    <property type="match status" value="3"/>
</dbReference>
<keyword evidence="1" id="KW-0808">Transferase</keyword>
<dbReference type="SUPFAM" id="SSF48452">
    <property type="entry name" value="TPR-like"/>
    <property type="match status" value="2"/>
</dbReference>
<keyword evidence="2" id="KW-0802">TPR repeat</keyword>
<accession>A0ABQ1GUH2</accession>
<sequence>MDALKSQHLLSAFNQGDMARVLALSEAPADDETTLLLRALALRATNRLHEALPLFTRLTQLQPHTFEYWNNLGLAAREAGDASSAKHALQRALVLAPQQADVHYNLGLLHLQQKHWGAARESLLEAVQLAPGFIEARLQAAHACHVCGDNTGEEAMLENAAHWPPQPAEQALTLASMLSTLGQQDAAIRTLQEAVLPDDDTACVMRQRITALRAALYERTNRLDLAEAELANLPLDDLPTDHRQLSCAVWLAHAAVAARRADTSRAAEFYERIMATSDDVDVLVQAAFGLATARDKQARHHDAWQALQHAHEVQLGIARTIVPELMANDSPPLAMADLSVSRPEHDRWTALKPPRSEQSPVFIVGFPRSGTTLLEQMLDAHPDFCAMDERAFMYELTERMSLAGQPYPSALADLTETEADQLRAVYAGMVNKVVPDLGARRLVDKNPLNMLCLPMIMRLFPEARIILCLRHPCDVLLSCYMQSFRSPAFMVLCSSLQRLAHGYVRAFEHWFNQTEVFAPRVLEWRYESVVNRFDEHVLKLGHFLELDDPIPLTHFAEHARSKHYISTPSYAQVTQGIHNRAVHRWHAYREMFEPVLPILRPVMERLGYTASSSS</sequence>
<dbReference type="InterPro" id="IPR026634">
    <property type="entry name" value="TPST-like"/>
</dbReference>
<gene>
    <name evidence="3" type="ORF">GCM10010981_45010</name>
</gene>
<dbReference type="PANTHER" id="PTHR12788">
    <property type="entry name" value="PROTEIN-TYROSINE SULFOTRANSFERASE 2"/>
    <property type="match status" value="1"/>
</dbReference>
<dbReference type="PROSITE" id="PS50005">
    <property type="entry name" value="TPR"/>
    <property type="match status" value="2"/>
</dbReference>
<evidence type="ECO:0000313" key="3">
    <source>
        <dbReference type="EMBL" id="GGA50631.1"/>
    </source>
</evidence>
<dbReference type="InterPro" id="IPR027417">
    <property type="entry name" value="P-loop_NTPase"/>
</dbReference>
<dbReference type="PANTHER" id="PTHR12788:SF10">
    <property type="entry name" value="PROTEIN-TYROSINE SULFOTRANSFERASE"/>
    <property type="match status" value="1"/>
</dbReference>
<dbReference type="Pfam" id="PF13432">
    <property type="entry name" value="TPR_16"/>
    <property type="match status" value="1"/>
</dbReference>